<dbReference type="Gene3D" id="1.10.10.10">
    <property type="entry name" value="Winged helix-like DNA-binding domain superfamily/Winged helix DNA-binding domain"/>
    <property type="match status" value="1"/>
</dbReference>
<dbReference type="InterPro" id="IPR013324">
    <property type="entry name" value="RNA_pol_sigma_r3/r4-like"/>
</dbReference>
<sequence length="364" mass="39075">MQEALIAAARHWSADGIPAQPRGWLLQTASRRMVDQWRSDTARRDREVRVASEPSAGGAAQDDDTLTVLFLCCHPVLSPTSAIALTLRAVGGLTTAEIARAFLVPEATMAQRISRAKQRVAGERFSMPSPDERADRLRSVLRVLYLMFNEGYTGSAGDDLTRVDLSDEAIRLARLVQAADDDPEVAGLLALVLLTDARRPARTDASGTPVTLADQDRGLWDHARVAEGTALLDGAIGRGAVGEYQLQAAIAAIHDRARSADATDWPQILALYELLERMTGSPVVTLNRAVATAMVHGPAVGLAVLDGVDGTLPRVDQLKAHLHELAGDHELALTHYRRAAGRATNVAERRYLDAQVARLAGGSA</sequence>
<dbReference type="PANTHER" id="PTHR47756:SF2">
    <property type="entry name" value="BLL6612 PROTEIN"/>
    <property type="match status" value="1"/>
</dbReference>
<name>A0ABU0EK05_9CELL</name>
<dbReference type="PANTHER" id="PTHR47756">
    <property type="entry name" value="BLL6612 PROTEIN-RELATED"/>
    <property type="match status" value="1"/>
</dbReference>
<keyword evidence="2" id="KW-0805">Transcription regulation</keyword>
<proteinExistence type="inferred from homology"/>
<keyword evidence="3" id="KW-0731">Sigma factor</keyword>
<protein>
    <submittedName>
        <fullName evidence="8">RNA polymerase sigma factor</fullName>
    </submittedName>
</protein>
<evidence type="ECO:0000256" key="4">
    <source>
        <dbReference type="ARBA" id="ARBA00023163"/>
    </source>
</evidence>
<reference evidence="8 9" key="1">
    <citation type="submission" date="2023-07" db="EMBL/GenBank/DDBJ databases">
        <title>Sorghum-associated microbial communities from plants grown in Nebraska, USA.</title>
        <authorList>
            <person name="Schachtman D."/>
        </authorList>
    </citation>
    <scope>NUCLEOTIDE SEQUENCE [LARGE SCALE GENOMIC DNA]</scope>
    <source>
        <strain evidence="8 9">BE332</strain>
    </source>
</reference>
<keyword evidence="4" id="KW-0804">Transcription</keyword>
<evidence type="ECO:0000313" key="9">
    <source>
        <dbReference type="Proteomes" id="UP001239626"/>
    </source>
</evidence>
<dbReference type="SUPFAM" id="SSF88659">
    <property type="entry name" value="Sigma3 and sigma4 domains of RNA polymerase sigma factors"/>
    <property type="match status" value="1"/>
</dbReference>
<feature type="domain" description="DUF6596" evidence="7">
    <location>
        <begin position="136"/>
        <end position="235"/>
    </location>
</feature>
<comment type="caution">
    <text evidence="8">The sequence shown here is derived from an EMBL/GenBank/DDBJ whole genome shotgun (WGS) entry which is preliminary data.</text>
</comment>
<dbReference type="InterPro" id="IPR036388">
    <property type="entry name" value="WH-like_DNA-bd_sf"/>
</dbReference>
<feature type="region of interest" description="Disordered" evidence="5">
    <location>
        <begin position="37"/>
        <end position="60"/>
    </location>
</feature>
<evidence type="ECO:0000256" key="2">
    <source>
        <dbReference type="ARBA" id="ARBA00023015"/>
    </source>
</evidence>
<gene>
    <name evidence="8" type="ORF">J2X26_003857</name>
</gene>
<dbReference type="Pfam" id="PF20239">
    <property type="entry name" value="DUF6596"/>
    <property type="match status" value="1"/>
</dbReference>
<accession>A0ABU0EK05</accession>
<evidence type="ECO:0000259" key="6">
    <source>
        <dbReference type="Pfam" id="PF08281"/>
    </source>
</evidence>
<evidence type="ECO:0000259" key="7">
    <source>
        <dbReference type="Pfam" id="PF20239"/>
    </source>
</evidence>
<dbReference type="Proteomes" id="UP001239626">
    <property type="component" value="Unassembled WGS sequence"/>
</dbReference>
<dbReference type="InterPro" id="IPR046531">
    <property type="entry name" value="DUF6596"/>
</dbReference>
<keyword evidence="9" id="KW-1185">Reference proteome</keyword>
<feature type="compositionally biased region" description="Basic and acidic residues" evidence="5">
    <location>
        <begin position="37"/>
        <end position="50"/>
    </location>
</feature>
<feature type="domain" description="RNA polymerase sigma factor 70 region 4 type 2" evidence="6">
    <location>
        <begin position="70"/>
        <end position="119"/>
    </location>
</feature>
<dbReference type="InterPro" id="IPR013249">
    <property type="entry name" value="RNA_pol_sigma70_r4_t2"/>
</dbReference>
<evidence type="ECO:0000256" key="5">
    <source>
        <dbReference type="SAM" id="MobiDB-lite"/>
    </source>
</evidence>
<organism evidence="8 9">
    <name type="scientific">Cellulomonas humilata</name>
    <dbReference type="NCBI Taxonomy" id="144055"/>
    <lineage>
        <taxon>Bacteria</taxon>
        <taxon>Bacillati</taxon>
        <taxon>Actinomycetota</taxon>
        <taxon>Actinomycetes</taxon>
        <taxon>Micrococcales</taxon>
        <taxon>Cellulomonadaceae</taxon>
        <taxon>Cellulomonas</taxon>
    </lineage>
</organism>
<evidence type="ECO:0000256" key="1">
    <source>
        <dbReference type="ARBA" id="ARBA00010641"/>
    </source>
</evidence>
<dbReference type="Pfam" id="PF08281">
    <property type="entry name" value="Sigma70_r4_2"/>
    <property type="match status" value="1"/>
</dbReference>
<evidence type="ECO:0000256" key="3">
    <source>
        <dbReference type="ARBA" id="ARBA00023082"/>
    </source>
</evidence>
<evidence type="ECO:0000313" key="8">
    <source>
        <dbReference type="EMBL" id="MDQ0375519.1"/>
    </source>
</evidence>
<comment type="similarity">
    <text evidence="1">Belongs to the sigma-70 factor family. ECF subfamily.</text>
</comment>
<dbReference type="EMBL" id="JAUSVB010000006">
    <property type="protein sequence ID" value="MDQ0375519.1"/>
    <property type="molecule type" value="Genomic_DNA"/>
</dbReference>